<comment type="subcellular location">
    <subcellularLocation>
        <location evidence="1">Cell membrane</location>
        <topology evidence="1">Multi-pass membrane protein</topology>
    </subcellularLocation>
</comment>
<feature type="transmembrane region" description="Helical" evidence="7">
    <location>
        <begin position="190"/>
        <end position="212"/>
    </location>
</feature>
<feature type="transmembrane region" description="Helical" evidence="7">
    <location>
        <begin position="91"/>
        <end position="115"/>
    </location>
</feature>
<dbReference type="InterPro" id="IPR002528">
    <property type="entry name" value="MATE_fam"/>
</dbReference>
<feature type="transmembrane region" description="Helical" evidence="7">
    <location>
        <begin position="164"/>
        <end position="184"/>
    </location>
</feature>
<feature type="transmembrane region" description="Helical" evidence="7">
    <location>
        <begin position="357"/>
        <end position="380"/>
    </location>
</feature>
<name>A0A8T3VKG0_9EURY</name>
<evidence type="ECO:0000313" key="8">
    <source>
        <dbReference type="EMBL" id="MBE6509891.1"/>
    </source>
</evidence>
<proteinExistence type="predicted"/>
<evidence type="ECO:0000256" key="7">
    <source>
        <dbReference type="SAM" id="Phobius"/>
    </source>
</evidence>
<keyword evidence="2" id="KW-0813">Transport</keyword>
<evidence type="ECO:0000256" key="2">
    <source>
        <dbReference type="ARBA" id="ARBA00022448"/>
    </source>
</evidence>
<comment type="caution">
    <text evidence="8">The sequence shown here is derived from an EMBL/GenBank/DDBJ whole genome shotgun (WGS) entry which is preliminary data.</text>
</comment>
<dbReference type="GO" id="GO:0005886">
    <property type="term" value="C:plasma membrane"/>
    <property type="evidence" value="ECO:0007669"/>
    <property type="project" value="UniProtKB-SubCell"/>
</dbReference>
<feature type="transmembrane region" description="Helical" evidence="7">
    <location>
        <begin position="282"/>
        <end position="303"/>
    </location>
</feature>
<evidence type="ECO:0000256" key="1">
    <source>
        <dbReference type="ARBA" id="ARBA00004651"/>
    </source>
</evidence>
<gene>
    <name evidence="8" type="ORF">E7Z74_01270</name>
</gene>
<dbReference type="InterPro" id="IPR052031">
    <property type="entry name" value="Membrane_Transporter-Flippase"/>
</dbReference>
<evidence type="ECO:0000256" key="5">
    <source>
        <dbReference type="ARBA" id="ARBA00022989"/>
    </source>
</evidence>
<evidence type="ECO:0000256" key="4">
    <source>
        <dbReference type="ARBA" id="ARBA00022692"/>
    </source>
</evidence>
<feature type="transmembrane region" description="Helical" evidence="7">
    <location>
        <begin position="315"/>
        <end position="337"/>
    </location>
</feature>
<dbReference type="PANTHER" id="PTHR43549">
    <property type="entry name" value="MULTIDRUG RESISTANCE PROTEIN YPNP-RELATED"/>
    <property type="match status" value="1"/>
</dbReference>
<dbReference type="AlphaFoldDB" id="A0A8T3VKG0"/>
<evidence type="ECO:0008006" key="10">
    <source>
        <dbReference type="Google" id="ProtNLM"/>
    </source>
</evidence>
<keyword evidence="4 7" id="KW-0812">Transmembrane</keyword>
<dbReference type="EMBL" id="SUTF01000002">
    <property type="protein sequence ID" value="MBE6509891.1"/>
    <property type="molecule type" value="Genomic_DNA"/>
</dbReference>
<keyword evidence="3" id="KW-1003">Cell membrane</keyword>
<dbReference type="Pfam" id="PF01554">
    <property type="entry name" value="MatE"/>
    <property type="match status" value="2"/>
</dbReference>
<dbReference type="GO" id="GO:0015297">
    <property type="term" value="F:antiporter activity"/>
    <property type="evidence" value="ECO:0007669"/>
    <property type="project" value="InterPro"/>
</dbReference>
<keyword evidence="6 7" id="KW-0472">Membrane</keyword>
<protein>
    <recommendedName>
        <fullName evidence="10">Na+-driven multidrug efflux pump</fullName>
    </recommendedName>
</protein>
<reference evidence="8" key="1">
    <citation type="submission" date="2019-04" db="EMBL/GenBank/DDBJ databases">
        <title>Evolution of Biomass-Degrading Anaerobic Consortia Revealed by Metagenomics.</title>
        <authorList>
            <person name="Peng X."/>
        </authorList>
    </citation>
    <scope>NUCLEOTIDE SEQUENCE</scope>
    <source>
        <strain evidence="8">SIG13</strain>
    </source>
</reference>
<accession>A0A8T3VKG0</accession>
<dbReference type="PANTHER" id="PTHR43549:SF2">
    <property type="entry name" value="MULTIDRUG RESISTANCE PROTEIN NORM-RELATED"/>
    <property type="match status" value="1"/>
</dbReference>
<evidence type="ECO:0000313" key="9">
    <source>
        <dbReference type="Proteomes" id="UP000713479"/>
    </source>
</evidence>
<feature type="transmembrane region" description="Helical" evidence="7">
    <location>
        <begin position="241"/>
        <end position="262"/>
    </location>
</feature>
<organism evidence="8 9">
    <name type="scientific">Methanobrevibacter millerae</name>
    <dbReference type="NCBI Taxonomy" id="230361"/>
    <lineage>
        <taxon>Archaea</taxon>
        <taxon>Methanobacteriati</taxon>
        <taxon>Methanobacteriota</taxon>
        <taxon>Methanomada group</taxon>
        <taxon>Methanobacteria</taxon>
        <taxon>Methanobacteriales</taxon>
        <taxon>Methanobacteriaceae</taxon>
        <taxon>Methanobrevibacter</taxon>
    </lineage>
</organism>
<feature type="transmembrane region" description="Helical" evidence="7">
    <location>
        <begin position="417"/>
        <end position="439"/>
    </location>
</feature>
<dbReference type="GO" id="GO:0042910">
    <property type="term" value="F:xenobiotic transmembrane transporter activity"/>
    <property type="evidence" value="ECO:0007669"/>
    <property type="project" value="InterPro"/>
</dbReference>
<dbReference type="Proteomes" id="UP000713479">
    <property type="component" value="Unassembled WGS sequence"/>
</dbReference>
<sequence>MWEINMNFKIADSKFKELLLPSLLMVMALNISSVVDSFFVGSFIGPNAVSAIEVLEPMVLLVTVFEWLFGLGGQIIAVNKKAEFDVDGSNRYFTTSIFVSFIASFIMAVVCLFFFGELATFLGSTAATKPLVMDYSKFLYGCFVVSTLAAVLTQYIRVDGKPNLASAVIIVANAVNIVLDYVFLSSGMGMASASFASFIGYTLSLGVCLLYIRSPKRTFRFVRSALKVKTFLKTTWHMIKVGFPGASIGIFDVIFVYIMNIFLVSTLGDMGLATYLLCMDALVIASIVDIGVSETLTSIVPVYYSKHDYINLNHLIKMSLIITMTCAIILTTVLWLWPQGFLALYNFNRNEIADFAINALRLYSFFFILSVLPNMLIFYYEAIERPVFSSIISVLFTLAIPLFTVVALYNIIGSNGIWLGFPISCIISMIVIIIGVKLIQRREPKYDGLFFVEKDLVHKTKNFVLTDNNLNARKECLNHLKDLNASNEFCDNVNKIFDVIFDTNDHSTYVEVLVIDYDDNIHVDIKYEGEKENLEHLKNSFPDNIFKFAEVLGFNTVEYVMDK</sequence>
<feature type="transmembrane region" description="Helical" evidence="7">
    <location>
        <begin position="135"/>
        <end position="152"/>
    </location>
</feature>
<feature type="transmembrane region" description="Helical" evidence="7">
    <location>
        <begin position="387"/>
        <end position="411"/>
    </location>
</feature>
<evidence type="ECO:0000256" key="3">
    <source>
        <dbReference type="ARBA" id="ARBA00022475"/>
    </source>
</evidence>
<keyword evidence="5 7" id="KW-1133">Transmembrane helix</keyword>
<evidence type="ECO:0000256" key="6">
    <source>
        <dbReference type="ARBA" id="ARBA00023136"/>
    </source>
</evidence>
<feature type="transmembrane region" description="Helical" evidence="7">
    <location>
        <begin position="58"/>
        <end position="79"/>
    </location>
</feature>